<dbReference type="InterPro" id="IPR004130">
    <property type="entry name" value="Gpn"/>
</dbReference>
<dbReference type="CDD" id="cd17871">
    <property type="entry name" value="GPN2"/>
    <property type="match status" value="1"/>
</dbReference>
<dbReference type="EMBL" id="BTGC01000003">
    <property type="protein sequence ID" value="GMM50133.1"/>
    <property type="molecule type" value="Genomic_DNA"/>
</dbReference>
<evidence type="ECO:0000256" key="5">
    <source>
        <dbReference type="RuleBase" id="RU365059"/>
    </source>
</evidence>
<dbReference type="PANTHER" id="PTHR21231:SF3">
    <property type="entry name" value="GPN-LOOP GTPASE 2"/>
    <property type="match status" value="1"/>
</dbReference>
<dbReference type="AlphaFoldDB" id="A0AAV5RFC6"/>
<sequence>MPFGQLVIGPPGAGKSTYCHGVQQFLNAIGRKPCIVNLDCANDRLPYLASLDIRDFITLEEIMESQELGPNGSMLAAMDDLESQVDVFIEQIRRLGNHEYFVFDCPGQVELFTHHSALKTVFQKLEKQLDMRLAVVNLTDSFYITQPNQYVSVVLLALRTMLQFNLPQVNVLSKIDLLHNYGKLPFKLDYYLEVQDLDYLMSTENDNAQEDGNGPAPKFSTRPRIEKLTKAIASLIEDFGLVEFTVLCVDNKRSMISLLQRIDKANGYLFGSTEVGGDSVWIEATRQGELEDFDLDDRWIANKDFWDLKEAAESVENAEPEDELDQFI</sequence>
<dbReference type="GO" id="GO:0005525">
    <property type="term" value="F:GTP binding"/>
    <property type="evidence" value="ECO:0007669"/>
    <property type="project" value="UniProtKB-KW"/>
</dbReference>
<comment type="caution">
    <text evidence="6">The sequence shown here is derived from an EMBL/GenBank/DDBJ whole genome shotgun (WGS) entry which is preliminary data.</text>
</comment>
<dbReference type="Pfam" id="PF03029">
    <property type="entry name" value="ATP_bind_1"/>
    <property type="match status" value="1"/>
</dbReference>
<keyword evidence="4 5" id="KW-0342">GTP-binding</keyword>
<protein>
    <recommendedName>
        <fullName evidence="5">GPN-loop GTPase 2</fullName>
    </recommendedName>
</protein>
<organism evidence="6 7">
    <name type="scientific">Starmerella bacillaris</name>
    <name type="common">Yeast</name>
    <name type="synonym">Candida zemplinina</name>
    <dbReference type="NCBI Taxonomy" id="1247836"/>
    <lineage>
        <taxon>Eukaryota</taxon>
        <taxon>Fungi</taxon>
        <taxon>Dikarya</taxon>
        <taxon>Ascomycota</taxon>
        <taxon>Saccharomycotina</taxon>
        <taxon>Dipodascomycetes</taxon>
        <taxon>Dipodascales</taxon>
        <taxon>Trichomonascaceae</taxon>
        <taxon>Starmerella</taxon>
    </lineage>
</organism>
<dbReference type="InterPro" id="IPR027417">
    <property type="entry name" value="P-loop_NTPase"/>
</dbReference>
<gene>
    <name evidence="6" type="ORF">DASB73_010910</name>
</gene>
<reference evidence="6 7" key="1">
    <citation type="journal article" date="2023" name="Elife">
        <title>Identification of key yeast species and microbe-microbe interactions impacting larval growth of Drosophila in the wild.</title>
        <authorList>
            <person name="Mure A."/>
            <person name="Sugiura Y."/>
            <person name="Maeda R."/>
            <person name="Honda K."/>
            <person name="Sakurai N."/>
            <person name="Takahashi Y."/>
            <person name="Watada M."/>
            <person name="Katoh T."/>
            <person name="Gotoh A."/>
            <person name="Gotoh Y."/>
            <person name="Taniguchi I."/>
            <person name="Nakamura K."/>
            <person name="Hayashi T."/>
            <person name="Katayama T."/>
            <person name="Uemura T."/>
            <person name="Hattori Y."/>
        </authorList>
    </citation>
    <scope>NUCLEOTIDE SEQUENCE [LARGE SCALE GENOMIC DNA]</scope>
    <source>
        <strain evidence="6 7">SB-73</strain>
    </source>
</reference>
<name>A0AAV5RFC6_STABA</name>
<evidence type="ECO:0000256" key="2">
    <source>
        <dbReference type="ARBA" id="ARBA00022741"/>
    </source>
</evidence>
<evidence type="ECO:0000313" key="7">
    <source>
        <dbReference type="Proteomes" id="UP001362899"/>
    </source>
</evidence>
<keyword evidence="3 5" id="KW-0378">Hydrolase</keyword>
<keyword evidence="2 5" id="KW-0547">Nucleotide-binding</keyword>
<evidence type="ECO:0000256" key="4">
    <source>
        <dbReference type="ARBA" id="ARBA00023134"/>
    </source>
</evidence>
<evidence type="ECO:0000256" key="1">
    <source>
        <dbReference type="ARBA" id="ARBA00005290"/>
    </source>
</evidence>
<accession>A0AAV5RFC6</accession>
<dbReference type="SUPFAM" id="SSF52540">
    <property type="entry name" value="P-loop containing nucleoside triphosphate hydrolases"/>
    <property type="match status" value="1"/>
</dbReference>
<comment type="similarity">
    <text evidence="1 5">Belongs to the GPN-loop GTPase family.</text>
</comment>
<dbReference type="Gene3D" id="3.40.50.300">
    <property type="entry name" value="P-loop containing nucleotide triphosphate hydrolases"/>
    <property type="match status" value="1"/>
</dbReference>
<comment type="function">
    <text evidence="5">Small GTPase required for proper localization of RNA polymerase II and III (RNAPII and RNAPIII). May act at an RNAP assembly step prior to nuclear import.</text>
</comment>
<dbReference type="PANTHER" id="PTHR21231">
    <property type="entry name" value="XPA-BINDING PROTEIN 1-RELATED"/>
    <property type="match status" value="1"/>
</dbReference>
<evidence type="ECO:0000313" key="6">
    <source>
        <dbReference type="EMBL" id="GMM50133.1"/>
    </source>
</evidence>
<dbReference type="GO" id="GO:0003924">
    <property type="term" value="F:GTPase activity"/>
    <property type="evidence" value="ECO:0007669"/>
    <property type="project" value="TreeGrafter"/>
</dbReference>
<dbReference type="FunFam" id="3.40.50.300:FF:000338">
    <property type="entry name" value="GPN-loop GTPase 2"/>
    <property type="match status" value="1"/>
</dbReference>
<dbReference type="Proteomes" id="UP001362899">
    <property type="component" value="Unassembled WGS sequence"/>
</dbReference>
<dbReference type="GO" id="GO:0005737">
    <property type="term" value="C:cytoplasm"/>
    <property type="evidence" value="ECO:0007669"/>
    <property type="project" value="TreeGrafter"/>
</dbReference>
<keyword evidence="7" id="KW-1185">Reference proteome</keyword>
<proteinExistence type="inferred from homology"/>
<evidence type="ECO:0000256" key="3">
    <source>
        <dbReference type="ARBA" id="ARBA00022801"/>
    </source>
</evidence>
<dbReference type="InterPro" id="IPR030231">
    <property type="entry name" value="Gpn2"/>
</dbReference>
<comment type="subunit">
    <text evidence="5">Binds to RNA polymerase II (RNAPII).</text>
</comment>